<keyword evidence="2" id="KW-1185">Reference proteome</keyword>
<protein>
    <submittedName>
        <fullName evidence="1">Uncharacterized protein</fullName>
    </submittedName>
</protein>
<organism evidence="1 2">
    <name type="scientific">Melanomma pulvis-pyrius CBS 109.77</name>
    <dbReference type="NCBI Taxonomy" id="1314802"/>
    <lineage>
        <taxon>Eukaryota</taxon>
        <taxon>Fungi</taxon>
        <taxon>Dikarya</taxon>
        <taxon>Ascomycota</taxon>
        <taxon>Pezizomycotina</taxon>
        <taxon>Dothideomycetes</taxon>
        <taxon>Pleosporomycetidae</taxon>
        <taxon>Pleosporales</taxon>
        <taxon>Melanommataceae</taxon>
        <taxon>Melanomma</taxon>
    </lineage>
</organism>
<name>A0A6A6X1E6_9PLEO</name>
<accession>A0A6A6X1E6</accession>
<sequence length="273" mass="30629">AYLLAQTARIRASLFNFNLPLDFAATWLRERLFEQKPKSLPIPVAPTREFCVFLFTSKIEATIGNIGDMIGWEDDNNTVGSIAAAAKQSLLRLIPHIIPVDSDRASLYRLVLEHGDFGIHNMSITMNANGQPLVTSLYDWQTGCIVPAILSDPLMAVSVDLVTDENAAPSFIRVPDDATPDDQAQYMTWARQYFMALFSPAPNYERAIQAGKDARHLWFALREWRGDDPEGYFGDLGAWAETRMKELSVDLVCILPDSTDTSGMFTRRSVQHR</sequence>
<evidence type="ECO:0000313" key="2">
    <source>
        <dbReference type="Proteomes" id="UP000799757"/>
    </source>
</evidence>
<dbReference type="EMBL" id="MU002091">
    <property type="protein sequence ID" value="KAF2790152.1"/>
    <property type="molecule type" value="Genomic_DNA"/>
</dbReference>
<dbReference type="OrthoDB" id="3790559at2759"/>
<proteinExistence type="predicted"/>
<evidence type="ECO:0000313" key="1">
    <source>
        <dbReference type="EMBL" id="KAF2790152.1"/>
    </source>
</evidence>
<reference evidence="1" key="1">
    <citation type="journal article" date="2020" name="Stud. Mycol.">
        <title>101 Dothideomycetes genomes: a test case for predicting lifestyles and emergence of pathogens.</title>
        <authorList>
            <person name="Haridas S."/>
            <person name="Albert R."/>
            <person name="Binder M."/>
            <person name="Bloem J."/>
            <person name="Labutti K."/>
            <person name="Salamov A."/>
            <person name="Andreopoulos B."/>
            <person name="Baker S."/>
            <person name="Barry K."/>
            <person name="Bills G."/>
            <person name="Bluhm B."/>
            <person name="Cannon C."/>
            <person name="Castanera R."/>
            <person name="Culley D."/>
            <person name="Daum C."/>
            <person name="Ezra D."/>
            <person name="Gonzalez J."/>
            <person name="Henrissat B."/>
            <person name="Kuo A."/>
            <person name="Liang C."/>
            <person name="Lipzen A."/>
            <person name="Lutzoni F."/>
            <person name="Magnuson J."/>
            <person name="Mondo S."/>
            <person name="Nolan M."/>
            <person name="Ohm R."/>
            <person name="Pangilinan J."/>
            <person name="Park H.-J."/>
            <person name="Ramirez L."/>
            <person name="Alfaro M."/>
            <person name="Sun H."/>
            <person name="Tritt A."/>
            <person name="Yoshinaga Y."/>
            <person name="Zwiers L.-H."/>
            <person name="Turgeon B."/>
            <person name="Goodwin S."/>
            <person name="Spatafora J."/>
            <person name="Crous P."/>
            <person name="Grigoriev I."/>
        </authorList>
    </citation>
    <scope>NUCLEOTIDE SEQUENCE</scope>
    <source>
        <strain evidence="1">CBS 109.77</strain>
    </source>
</reference>
<dbReference type="AlphaFoldDB" id="A0A6A6X1E6"/>
<dbReference type="Proteomes" id="UP000799757">
    <property type="component" value="Unassembled WGS sequence"/>
</dbReference>
<gene>
    <name evidence="1" type="ORF">K505DRAFT_251855</name>
</gene>
<feature type="non-terminal residue" evidence="1">
    <location>
        <position position="1"/>
    </location>
</feature>